<accession>A0ABQ6XEZ7</accession>
<organism evidence="2 3">
    <name type="scientific">Pediococcus pentosaceus</name>
    <dbReference type="NCBI Taxonomy" id="1255"/>
    <lineage>
        <taxon>Bacteria</taxon>
        <taxon>Bacillati</taxon>
        <taxon>Bacillota</taxon>
        <taxon>Bacilli</taxon>
        <taxon>Lactobacillales</taxon>
        <taxon>Lactobacillaceae</taxon>
        <taxon>Pediococcus</taxon>
    </lineage>
</organism>
<name>A0ABQ6XEZ7_PEDPE</name>
<evidence type="ECO:0000259" key="1">
    <source>
        <dbReference type="PROSITE" id="PS50943"/>
    </source>
</evidence>
<evidence type="ECO:0000313" key="2">
    <source>
        <dbReference type="EMBL" id="KAF0412471.1"/>
    </source>
</evidence>
<dbReference type="Gene3D" id="1.10.260.40">
    <property type="entry name" value="lambda repressor-like DNA-binding domains"/>
    <property type="match status" value="1"/>
</dbReference>
<dbReference type="Pfam" id="PF01381">
    <property type="entry name" value="HTH_3"/>
    <property type="match status" value="1"/>
</dbReference>
<dbReference type="PROSITE" id="PS50943">
    <property type="entry name" value="HTH_CROC1"/>
    <property type="match status" value="1"/>
</dbReference>
<gene>
    <name evidence="2" type="ORF">GBO79_09165</name>
</gene>
<proteinExistence type="predicted"/>
<dbReference type="SMART" id="SM00530">
    <property type="entry name" value="HTH_XRE"/>
    <property type="match status" value="1"/>
</dbReference>
<dbReference type="InterPro" id="IPR001387">
    <property type="entry name" value="Cro/C1-type_HTH"/>
</dbReference>
<dbReference type="CDD" id="cd00093">
    <property type="entry name" value="HTH_XRE"/>
    <property type="match status" value="1"/>
</dbReference>
<dbReference type="EMBL" id="WENB01000006">
    <property type="protein sequence ID" value="KAF0412471.1"/>
    <property type="molecule type" value="Genomic_DNA"/>
</dbReference>
<dbReference type="InterPro" id="IPR010982">
    <property type="entry name" value="Lambda_DNA-bd_dom_sf"/>
</dbReference>
<keyword evidence="3" id="KW-1185">Reference proteome</keyword>
<protein>
    <submittedName>
        <fullName evidence="2">Helix-turn-helix domain-containing protein</fullName>
    </submittedName>
</protein>
<feature type="domain" description="HTH cro/C1-type" evidence="1">
    <location>
        <begin position="10"/>
        <end position="66"/>
    </location>
</feature>
<comment type="caution">
    <text evidence="2">The sequence shown here is derived from an EMBL/GenBank/DDBJ whole genome shotgun (WGS) entry which is preliminary data.</text>
</comment>
<sequence>MDKKFTAQSIKNYRLSLGLTQEQFGRRFNTPASKGTVSKWEKGVSFPSPERFKELSTMTGKSVHYLMTGIKSYSDLSEEEKETINKKEQQFILERENRLSEQWKNVESIFPHLLNEKEMEILTSEERALIINVITLISETRTRGRGGITTLLNETIINNILDVLTQKSSIEEFNKKKMAVDAGVFAIFSQI</sequence>
<dbReference type="Proteomes" id="UP000472573">
    <property type="component" value="Unassembled WGS sequence"/>
</dbReference>
<reference evidence="3" key="1">
    <citation type="submission" date="2020-03" db="EMBL/GenBank/DDBJ databases">
        <title>SpeciesPrimer: A bioinformatics pipeline dedicated to the design of qPCR primers for the quantification of bacterial species.</title>
        <authorList>
            <person name="Dreier M."/>
            <person name="Berthoud H."/>
            <person name="Shani N."/>
            <person name="Wechsler D."/>
            <person name="Junier P."/>
        </authorList>
    </citation>
    <scope>NUCLEOTIDE SEQUENCE [LARGE SCALE GENOMIC DNA]</scope>
    <source>
        <strain evidence="3">FAM13073</strain>
    </source>
</reference>
<dbReference type="SUPFAM" id="SSF47413">
    <property type="entry name" value="lambda repressor-like DNA-binding domains"/>
    <property type="match status" value="1"/>
</dbReference>
<evidence type="ECO:0000313" key="3">
    <source>
        <dbReference type="Proteomes" id="UP000472573"/>
    </source>
</evidence>